<sequence length="79" mass="8846">MAGVTKTERRASWNVQIFVKDKIVAGVYQRDNLLSVADIAHELELCFVFDKPDSDTLWQPALLPKEPASRGLGLIVLNH</sequence>
<dbReference type="AlphaFoldDB" id="A0A194UZG1"/>
<evidence type="ECO:0000313" key="1">
    <source>
        <dbReference type="EMBL" id="KUI57053.1"/>
    </source>
</evidence>
<keyword evidence="2" id="KW-1185">Reference proteome</keyword>
<dbReference type="Proteomes" id="UP000078576">
    <property type="component" value="Unassembled WGS sequence"/>
</dbReference>
<gene>
    <name evidence="1" type="ORF">VP1G_04349</name>
</gene>
<name>A0A194UZG1_CYTMA</name>
<proteinExistence type="predicted"/>
<reference evidence="2" key="1">
    <citation type="submission" date="2014-12" db="EMBL/GenBank/DDBJ databases">
        <title>Genome Sequence of Valsa Canker Pathogens Uncovers a Specific Adaption of Colonization on Woody Bark.</title>
        <authorList>
            <person name="Yin Z."/>
            <person name="Liu H."/>
            <person name="Gao X."/>
            <person name="Li Z."/>
            <person name="Song N."/>
            <person name="Ke X."/>
            <person name="Dai Q."/>
            <person name="Wu Y."/>
            <person name="Sun Y."/>
            <person name="Xu J.-R."/>
            <person name="Kang Z.K."/>
            <person name="Wang L."/>
            <person name="Huang L."/>
        </authorList>
    </citation>
    <scope>NUCLEOTIDE SEQUENCE [LARGE SCALE GENOMIC DNA]</scope>
    <source>
        <strain evidence="2">SXYL134</strain>
    </source>
</reference>
<accession>A0A194UZG1</accession>
<dbReference type="EMBL" id="KN714695">
    <property type="protein sequence ID" value="KUI57053.1"/>
    <property type="molecule type" value="Genomic_DNA"/>
</dbReference>
<organism evidence="1 2">
    <name type="scientific">Cytospora mali</name>
    <name type="common">Apple Valsa canker fungus</name>
    <name type="synonym">Valsa mali</name>
    <dbReference type="NCBI Taxonomy" id="578113"/>
    <lineage>
        <taxon>Eukaryota</taxon>
        <taxon>Fungi</taxon>
        <taxon>Dikarya</taxon>
        <taxon>Ascomycota</taxon>
        <taxon>Pezizomycotina</taxon>
        <taxon>Sordariomycetes</taxon>
        <taxon>Sordariomycetidae</taxon>
        <taxon>Diaporthales</taxon>
        <taxon>Cytosporaceae</taxon>
        <taxon>Cytospora</taxon>
    </lineage>
</organism>
<evidence type="ECO:0000313" key="2">
    <source>
        <dbReference type="Proteomes" id="UP000078576"/>
    </source>
</evidence>
<protein>
    <submittedName>
        <fullName evidence="1">Uncharacterized protein</fullName>
    </submittedName>
</protein>